<dbReference type="InterPro" id="IPR003594">
    <property type="entry name" value="HATPase_dom"/>
</dbReference>
<dbReference type="GO" id="GO:0000160">
    <property type="term" value="P:phosphorelay signal transduction system"/>
    <property type="evidence" value="ECO:0007669"/>
    <property type="project" value="UniProtKB-KW"/>
</dbReference>
<reference evidence="6" key="1">
    <citation type="journal article" date="2014" name="Front. Microbiol.">
        <title>High frequency of phylogenetically diverse reductive dehalogenase-homologous genes in deep subseafloor sedimentary metagenomes.</title>
        <authorList>
            <person name="Kawai M."/>
            <person name="Futagami T."/>
            <person name="Toyoda A."/>
            <person name="Takaki Y."/>
            <person name="Nishi S."/>
            <person name="Hori S."/>
            <person name="Arai W."/>
            <person name="Tsubouchi T."/>
            <person name="Morono Y."/>
            <person name="Uchiyama I."/>
            <person name="Ito T."/>
            <person name="Fujiyama A."/>
            <person name="Inagaki F."/>
            <person name="Takami H."/>
        </authorList>
    </citation>
    <scope>NUCLEOTIDE SEQUENCE</scope>
    <source>
        <strain evidence="6">Expedition CK06-06</strain>
    </source>
</reference>
<dbReference type="InterPro" id="IPR050482">
    <property type="entry name" value="Sensor_HK_TwoCompSys"/>
</dbReference>
<dbReference type="AlphaFoldDB" id="X0TKV5"/>
<dbReference type="Gene3D" id="3.30.565.10">
    <property type="entry name" value="Histidine kinase-like ATPase, C-terminal domain"/>
    <property type="match status" value="1"/>
</dbReference>
<name>X0TKV5_9ZZZZ</name>
<proteinExistence type="predicted"/>
<gene>
    <name evidence="6" type="ORF">S01H1_26047</name>
</gene>
<dbReference type="GO" id="GO:0004673">
    <property type="term" value="F:protein histidine kinase activity"/>
    <property type="evidence" value="ECO:0007669"/>
    <property type="project" value="UniProtKB-EC"/>
</dbReference>
<dbReference type="CDD" id="cd16917">
    <property type="entry name" value="HATPase_UhpB-NarQ-NarX-like"/>
    <property type="match status" value="1"/>
</dbReference>
<feature type="non-terminal residue" evidence="6">
    <location>
        <position position="1"/>
    </location>
</feature>
<dbReference type="EC" id="2.7.13.3" evidence="2"/>
<protein>
    <recommendedName>
        <fullName evidence="2">histidine kinase</fullName>
        <ecNumber evidence="2">2.7.13.3</ecNumber>
    </recommendedName>
</protein>
<comment type="caution">
    <text evidence="6">The sequence shown here is derived from an EMBL/GenBank/DDBJ whole genome shotgun (WGS) entry which is preliminary data.</text>
</comment>
<dbReference type="SUPFAM" id="SSF55874">
    <property type="entry name" value="ATPase domain of HSP90 chaperone/DNA topoisomerase II/histidine kinase"/>
    <property type="match status" value="1"/>
</dbReference>
<evidence type="ECO:0000256" key="3">
    <source>
        <dbReference type="ARBA" id="ARBA00022679"/>
    </source>
</evidence>
<evidence type="ECO:0000256" key="1">
    <source>
        <dbReference type="ARBA" id="ARBA00000085"/>
    </source>
</evidence>
<dbReference type="PROSITE" id="PS50109">
    <property type="entry name" value="HIS_KIN"/>
    <property type="match status" value="1"/>
</dbReference>
<dbReference type="InterPro" id="IPR005467">
    <property type="entry name" value="His_kinase_dom"/>
</dbReference>
<dbReference type="PRINTS" id="PR00344">
    <property type="entry name" value="BCTRLSENSOR"/>
</dbReference>
<evidence type="ECO:0000256" key="2">
    <source>
        <dbReference type="ARBA" id="ARBA00012438"/>
    </source>
</evidence>
<sequence>LLDDLGLGPAVQWYARNRLEETDVEVHIEVDASSERLTSQVETALFRIAQEGVNNIARHAKAKKAILRLDVKDSKVTLMIQDDGQGFDVEYVRRLAQEKRNLGLFGIEERVSLFEGTLSIKSQPGQGTQLVAALPLSGDG</sequence>
<accession>X0TKV5</accession>
<evidence type="ECO:0000259" key="5">
    <source>
        <dbReference type="PROSITE" id="PS50109"/>
    </source>
</evidence>
<feature type="domain" description="Histidine kinase" evidence="5">
    <location>
        <begin position="45"/>
        <end position="138"/>
    </location>
</feature>
<dbReference type="PANTHER" id="PTHR24421">
    <property type="entry name" value="NITRATE/NITRITE SENSOR PROTEIN NARX-RELATED"/>
    <property type="match status" value="1"/>
</dbReference>
<comment type="catalytic activity">
    <reaction evidence="1">
        <text>ATP + protein L-histidine = ADP + protein N-phospho-L-histidine.</text>
        <dbReference type="EC" id="2.7.13.3"/>
    </reaction>
</comment>
<organism evidence="6">
    <name type="scientific">marine sediment metagenome</name>
    <dbReference type="NCBI Taxonomy" id="412755"/>
    <lineage>
        <taxon>unclassified sequences</taxon>
        <taxon>metagenomes</taxon>
        <taxon>ecological metagenomes</taxon>
    </lineage>
</organism>
<evidence type="ECO:0000313" key="6">
    <source>
        <dbReference type="EMBL" id="GAF94188.1"/>
    </source>
</evidence>
<evidence type="ECO:0000256" key="4">
    <source>
        <dbReference type="ARBA" id="ARBA00022777"/>
    </source>
</evidence>
<dbReference type="PANTHER" id="PTHR24421:SF10">
    <property type="entry name" value="NITRATE_NITRITE SENSOR PROTEIN NARQ"/>
    <property type="match status" value="1"/>
</dbReference>
<dbReference type="InterPro" id="IPR004358">
    <property type="entry name" value="Sig_transdc_His_kin-like_C"/>
</dbReference>
<dbReference type="InterPro" id="IPR036890">
    <property type="entry name" value="HATPase_C_sf"/>
</dbReference>
<keyword evidence="3" id="KW-0808">Transferase</keyword>
<dbReference type="EMBL" id="BARS01015771">
    <property type="protein sequence ID" value="GAF94188.1"/>
    <property type="molecule type" value="Genomic_DNA"/>
</dbReference>
<keyword evidence="4" id="KW-0418">Kinase</keyword>
<dbReference type="Pfam" id="PF02518">
    <property type="entry name" value="HATPase_c"/>
    <property type="match status" value="1"/>
</dbReference>